<dbReference type="PANTHER" id="PTHR45846">
    <property type="entry name" value="TRNA-DIHYDROURIDINE(47) SYNTHASE [NAD(P)(+)]-LIKE"/>
    <property type="match status" value="1"/>
</dbReference>
<evidence type="ECO:0000256" key="3">
    <source>
        <dbReference type="ARBA" id="ARBA00022643"/>
    </source>
</evidence>
<dbReference type="InterPro" id="IPR018517">
    <property type="entry name" value="tRNA_hU_synthase_CS"/>
</dbReference>
<accession>X5DG42</accession>
<evidence type="ECO:0000256" key="1">
    <source>
        <dbReference type="ARBA" id="ARBA00001917"/>
    </source>
</evidence>
<dbReference type="Proteomes" id="UP000023772">
    <property type="component" value="Chromosome"/>
</dbReference>
<evidence type="ECO:0000256" key="2">
    <source>
        <dbReference type="ARBA" id="ARBA00022630"/>
    </source>
</evidence>
<dbReference type="PANTHER" id="PTHR45846:SF1">
    <property type="entry name" value="TRNA-DIHYDROURIDINE(47) SYNTHASE [NAD(P)(+)]-LIKE"/>
    <property type="match status" value="1"/>
</dbReference>
<reference evidence="12 14" key="2">
    <citation type="submission" date="2016-10" db="EMBL/GenBank/DDBJ databases">
        <authorList>
            <person name="de Groot N.N."/>
        </authorList>
    </citation>
    <scope>NUCLEOTIDE SEQUENCE [LARGE SCALE GENOMIC DNA]</scope>
    <source>
        <strain evidence="12 14">DSM 25947</strain>
    </source>
</reference>
<name>X5DG42_9BACT</name>
<evidence type="ECO:0000313" key="12">
    <source>
        <dbReference type="EMBL" id="SEU08859.1"/>
    </source>
</evidence>
<evidence type="ECO:0000256" key="7">
    <source>
        <dbReference type="PIRNR" id="PIRNR006621"/>
    </source>
</evidence>
<reference evidence="11 13" key="1">
    <citation type="submission" date="2014-03" db="EMBL/GenBank/DDBJ databases">
        <title>Complete genome sequence of a deeply braunched marine Bacteroidia bacterium Draconibacterium orientale type strain FH5T.</title>
        <authorList>
            <person name="Li X."/>
            <person name="Wang X."/>
            <person name="Xie Z."/>
            <person name="Du Z."/>
            <person name="Chen G."/>
        </authorList>
    </citation>
    <scope>NUCLEOTIDE SEQUENCE [LARGE SCALE GENOMIC DNA]</scope>
    <source>
        <strain evidence="11 13">FH5</strain>
    </source>
</reference>
<dbReference type="EC" id="1.3.1.-" evidence="7"/>
<evidence type="ECO:0000256" key="6">
    <source>
        <dbReference type="ARBA" id="ARBA00023002"/>
    </source>
</evidence>
<evidence type="ECO:0000313" key="13">
    <source>
        <dbReference type="Proteomes" id="UP000023772"/>
    </source>
</evidence>
<protein>
    <recommendedName>
        <fullName evidence="7">tRNA-dihydrouridine synthase</fullName>
        <ecNumber evidence="7">1.3.1.-</ecNumber>
    </recommendedName>
</protein>
<keyword evidence="3 7" id="KW-0288">FMN</keyword>
<dbReference type="GO" id="GO:0003723">
    <property type="term" value="F:RNA binding"/>
    <property type="evidence" value="ECO:0007669"/>
    <property type="project" value="TreeGrafter"/>
</dbReference>
<evidence type="ECO:0000313" key="11">
    <source>
        <dbReference type="EMBL" id="AHW59367.1"/>
    </source>
</evidence>
<dbReference type="EMBL" id="FOHT01000042">
    <property type="protein sequence ID" value="SEU08859.1"/>
    <property type="molecule type" value="Genomic_DNA"/>
</dbReference>
<evidence type="ECO:0000256" key="4">
    <source>
        <dbReference type="ARBA" id="ARBA00022694"/>
    </source>
</evidence>
<keyword evidence="5" id="KW-0521">NADP</keyword>
<dbReference type="Gene3D" id="3.20.20.70">
    <property type="entry name" value="Aldolase class I"/>
    <property type="match status" value="1"/>
</dbReference>
<dbReference type="RefSeq" id="WP_038556838.1">
    <property type="nucleotide sequence ID" value="NZ_FOHT01000042.1"/>
</dbReference>
<evidence type="ECO:0000256" key="9">
    <source>
        <dbReference type="PIRSR" id="PIRSR006621-2"/>
    </source>
</evidence>
<proteinExistence type="inferred from homology"/>
<dbReference type="SUPFAM" id="SSF51395">
    <property type="entry name" value="FMN-linked oxidoreductases"/>
    <property type="match status" value="1"/>
</dbReference>
<evidence type="ECO:0000259" key="10">
    <source>
        <dbReference type="Pfam" id="PF01207"/>
    </source>
</evidence>
<feature type="binding site" evidence="9">
    <location>
        <position position="134"/>
    </location>
    <ligand>
        <name>FMN</name>
        <dbReference type="ChEBI" id="CHEBI:58210"/>
    </ligand>
</feature>
<dbReference type="Pfam" id="PF01207">
    <property type="entry name" value="Dus"/>
    <property type="match status" value="1"/>
</dbReference>
<keyword evidence="13" id="KW-1185">Reference proteome</keyword>
<dbReference type="Proteomes" id="UP000181981">
    <property type="component" value="Unassembled WGS sequence"/>
</dbReference>
<feature type="binding site" evidence="9">
    <location>
        <begin position="219"/>
        <end position="220"/>
    </location>
    <ligand>
        <name>FMN</name>
        <dbReference type="ChEBI" id="CHEBI:58210"/>
    </ligand>
</feature>
<dbReference type="PROSITE" id="PS01136">
    <property type="entry name" value="UPF0034"/>
    <property type="match status" value="1"/>
</dbReference>
<feature type="domain" description="DUS-like FMN-binding" evidence="10">
    <location>
        <begin position="7"/>
        <end position="296"/>
    </location>
</feature>
<dbReference type="KEGG" id="dori:FH5T_06520"/>
<keyword evidence="6 7" id="KW-0560">Oxidoreductase</keyword>
<dbReference type="InterPro" id="IPR013785">
    <property type="entry name" value="Aldolase_TIM"/>
</dbReference>
<dbReference type="GO" id="GO:0050660">
    <property type="term" value="F:flavin adenine dinucleotide binding"/>
    <property type="evidence" value="ECO:0007669"/>
    <property type="project" value="InterPro"/>
</dbReference>
<gene>
    <name evidence="11" type="ORF">FH5T_06520</name>
    <name evidence="12" type="ORF">SAMN05444285_1424</name>
</gene>
<dbReference type="HOGENOM" id="CLU_013299_6_0_10"/>
<keyword evidence="4 7" id="KW-0819">tRNA processing</keyword>
<evidence type="ECO:0000256" key="8">
    <source>
        <dbReference type="PIRSR" id="PIRSR006621-1"/>
    </source>
</evidence>
<dbReference type="EMBL" id="CP007451">
    <property type="protein sequence ID" value="AHW59367.1"/>
    <property type="molecule type" value="Genomic_DNA"/>
</dbReference>
<dbReference type="CDD" id="cd02801">
    <property type="entry name" value="DUS_like_FMN"/>
    <property type="match status" value="1"/>
</dbReference>
<evidence type="ECO:0000313" key="14">
    <source>
        <dbReference type="Proteomes" id="UP000181981"/>
    </source>
</evidence>
<dbReference type="InterPro" id="IPR035587">
    <property type="entry name" value="DUS-like_FMN-bd"/>
</dbReference>
<organism evidence="12 14">
    <name type="scientific">Draconibacterium orientale</name>
    <dbReference type="NCBI Taxonomy" id="1168034"/>
    <lineage>
        <taxon>Bacteria</taxon>
        <taxon>Pseudomonadati</taxon>
        <taxon>Bacteroidota</taxon>
        <taxon>Bacteroidia</taxon>
        <taxon>Marinilabiliales</taxon>
        <taxon>Prolixibacteraceae</taxon>
        <taxon>Draconibacterium</taxon>
    </lineage>
</organism>
<dbReference type="GO" id="GO:0017150">
    <property type="term" value="F:tRNA dihydrouridine synthase activity"/>
    <property type="evidence" value="ECO:0007669"/>
    <property type="project" value="InterPro"/>
</dbReference>
<comment type="function">
    <text evidence="7">Catalyzes the synthesis of 5,6-dihydrouridine (D), a modified base found in the D-loop of most tRNAs, via the reduction of the C5-C6 double bond in target uridines.</text>
</comment>
<keyword evidence="2 7" id="KW-0285">Flavoprotein</keyword>
<dbReference type="eggNOG" id="COG0042">
    <property type="taxonomic scope" value="Bacteria"/>
</dbReference>
<evidence type="ECO:0000256" key="5">
    <source>
        <dbReference type="ARBA" id="ARBA00022857"/>
    </source>
</evidence>
<feature type="binding site" evidence="9">
    <location>
        <position position="65"/>
    </location>
    <ligand>
        <name>FMN</name>
        <dbReference type="ChEBI" id="CHEBI:58210"/>
    </ligand>
</feature>
<feature type="binding site" evidence="9">
    <location>
        <position position="163"/>
    </location>
    <ligand>
        <name>FMN</name>
        <dbReference type="ChEBI" id="CHEBI:58210"/>
    </ligand>
</feature>
<feature type="active site" description="Proton donor" evidence="8">
    <location>
        <position position="95"/>
    </location>
</feature>
<dbReference type="AlphaFoldDB" id="X5DG42"/>
<sequence length="312" mass="36083">MEAKIYMAPLQGFTDYVYRAAYAKVFNTVDAYFVPYISLKNNVIPNKYVREILPENNEQSRVVPQILAKDAAEFESLENVLAEHNYSELNLNLGCPYPMVTNRGKGSGLLPFPDEIDKILEHFYTQPKGELSVKLRAGYKTADEIKDVINVLNQFPLKEVILHARVAGQLYSGEIDENAFAYATQNLKHKLVYNGDIFSMEDFIAKQNKFPGIDTWMLGRGILMNPLLPHEIKGIQVSPQERFDWLNTFHQTMLKSYLEVMDNEGNALNKMKQFWIYFSWCFPNQRKLLKHIKKVKSLNKYGEIVKSAFYEI</sequence>
<keyword evidence="9" id="KW-0547">Nucleotide-binding</keyword>
<dbReference type="PIRSF" id="PIRSF006621">
    <property type="entry name" value="Dus"/>
    <property type="match status" value="1"/>
</dbReference>
<dbReference type="STRING" id="1168034.FH5T_06520"/>
<dbReference type="OrthoDB" id="9764501at2"/>
<dbReference type="InterPro" id="IPR001269">
    <property type="entry name" value="DUS_fam"/>
</dbReference>
<comment type="similarity">
    <text evidence="7">Belongs to the dus family.</text>
</comment>
<comment type="cofactor">
    <cofactor evidence="1 7 9">
        <name>FMN</name>
        <dbReference type="ChEBI" id="CHEBI:58210"/>
    </cofactor>
</comment>